<feature type="transmembrane region" description="Helical" evidence="1">
    <location>
        <begin position="23"/>
        <end position="47"/>
    </location>
</feature>
<feature type="transmembrane region" description="Helical" evidence="1">
    <location>
        <begin position="85"/>
        <end position="110"/>
    </location>
</feature>
<evidence type="ECO:0000313" key="3">
    <source>
        <dbReference type="Proteomes" id="UP000799779"/>
    </source>
</evidence>
<dbReference type="OrthoDB" id="440424at2759"/>
<keyword evidence="3" id="KW-1185">Reference proteome</keyword>
<evidence type="ECO:0000313" key="2">
    <source>
        <dbReference type="EMBL" id="KAF1994190.1"/>
    </source>
</evidence>
<evidence type="ECO:0000256" key="1">
    <source>
        <dbReference type="SAM" id="Phobius"/>
    </source>
</evidence>
<organism evidence="2 3">
    <name type="scientific">Amniculicola lignicola CBS 123094</name>
    <dbReference type="NCBI Taxonomy" id="1392246"/>
    <lineage>
        <taxon>Eukaryota</taxon>
        <taxon>Fungi</taxon>
        <taxon>Dikarya</taxon>
        <taxon>Ascomycota</taxon>
        <taxon>Pezizomycotina</taxon>
        <taxon>Dothideomycetes</taxon>
        <taxon>Pleosporomycetidae</taxon>
        <taxon>Pleosporales</taxon>
        <taxon>Amniculicolaceae</taxon>
        <taxon>Amniculicola</taxon>
    </lineage>
</organism>
<name>A0A6A5VXQ8_9PLEO</name>
<dbReference type="Proteomes" id="UP000799779">
    <property type="component" value="Unassembled WGS sequence"/>
</dbReference>
<accession>A0A6A5VXQ8</accession>
<keyword evidence="1" id="KW-0812">Transmembrane</keyword>
<keyword evidence="1" id="KW-1133">Transmembrane helix</keyword>
<protein>
    <submittedName>
        <fullName evidence="2">Uncharacterized protein</fullName>
    </submittedName>
</protein>
<reference evidence="2" key="1">
    <citation type="journal article" date="2020" name="Stud. Mycol.">
        <title>101 Dothideomycetes genomes: a test case for predicting lifestyles and emergence of pathogens.</title>
        <authorList>
            <person name="Haridas S."/>
            <person name="Albert R."/>
            <person name="Binder M."/>
            <person name="Bloem J."/>
            <person name="Labutti K."/>
            <person name="Salamov A."/>
            <person name="Andreopoulos B."/>
            <person name="Baker S."/>
            <person name="Barry K."/>
            <person name="Bills G."/>
            <person name="Bluhm B."/>
            <person name="Cannon C."/>
            <person name="Castanera R."/>
            <person name="Culley D."/>
            <person name="Daum C."/>
            <person name="Ezra D."/>
            <person name="Gonzalez J."/>
            <person name="Henrissat B."/>
            <person name="Kuo A."/>
            <person name="Liang C."/>
            <person name="Lipzen A."/>
            <person name="Lutzoni F."/>
            <person name="Magnuson J."/>
            <person name="Mondo S."/>
            <person name="Nolan M."/>
            <person name="Ohm R."/>
            <person name="Pangilinan J."/>
            <person name="Park H.-J."/>
            <person name="Ramirez L."/>
            <person name="Alfaro M."/>
            <person name="Sun H."/>
            <person name="Tritt A."/>
            <person name="Yoshinaga Y."/>
            <person name="Zwiers L.-H."/>
            <person name="Turgeon B."/>
            <person name="Goodwin S."/>
            <person name="Spatafora J."/>
            <person name="Crous P."/>
            <person name="Grigoriev I."/>
        </authorList>
    </citation>
    <scope>NUCLEOTIDE SEQUENCE</scope>
    <source>
        <strain evidence="2">CBS 123094</strain>
    </source>
</reference>
<keyword evidence="1" id="KW-0472">Membrane</keyword>
<dbReference type="AlphaFoldDB" id="A0A6A5VXQ8"/>
<sequence>MAKRFTKALPDMKALIKSNPRQAAFYAICSVVIALPAAATTPAFMALGLGAKGPVAGLSFAKVMSSWGFLKAGGFWATIQSAAMGGYGVGVVAGITKLFAFVIGLTGFLLGRRGKMWRK</sequence>
<proteinExistence type="predicted"/>
<dbReference type="EMBL" id="ML977668">
    <property type="protein sequence ID" value="KAF1994190.1"/>
    <property type="molecule type" value="Genomic_DNA"/>
</dbReference>
<gene>
    <name evidence="2" type="ORF">P154DRAFT_624927</name>
</gene>